<dbReference type="Proteomes" id="UP001454036">
    <property type="component" value="Unassembled WGS sequence"/>
</dbReference>
<keyword evidence="2" id="KW-1185">Reference proteome</keyword>
<comment type="caution">
    <text evidence="1">The sequence shown here is derived from an EMBL/GenBank/DDBJ whole genome shotgun (WGS) entry which is preliminary data.</text>
</comment>
<evidence type="ECO:0000313" key="2">
    <source>
        <dbReference type="Proteomes" id="UP001454036"/>
    </source>
</evidence>
<protein>
    <submittedName>
        <fullName evidence="1">Uncharacterized protein</fullName>
    </submittedName>
</protein>
<name>A0AAV3QAF4_LITER</name>
<gene>
    <name evidence="1" type="ORF">LIER_16784</name>
</gene>
<evidence type="ECO:0000313" key="1">
    <source>
        <dbReference type="EMBL" id="GAA0160168.1"/>
    </source>
</evidence>
<dbReference type="AlphaFoldDB" id="A0AAV3QAF4"/>
<accession>A0AAV3QAF4</accession>
<proteinExistence type="predicted"/>
<sequence>MGLRLQEQLHELAQSQPSTKAITTVFWLALGEKGAGPASSVLVPRLTCPATLVQTASTCRRKASIALVGGAGDATSPIAASWQLCCPVEAHPPQMGEQLPELLHYAGYEGPCLSSLVFGFRSLGAASASRALVEGNASLYQRSQELGKDLCLERLKVEAPEHELQRLRLQASETNHLLEINEN</sequence>
<reference evidence="1 2" key="1">
    <citation type="submission" date="2024-01" db="EMBL/GenBank/DDBJ databases">
        <title>The complete chloroplast genome sequence of Lithospermum erythrorhizon: insights into the phylogenetic relationship among Boraginaceae species and the maternal lineages of purple gromwells.</title>
        <authorList>
            <person name="Okada T."/>
            <person name="Watanabe K."/>
        </authorList>
    </citation>
    <scope>NUCLEOTIDE SEQUENCE [LARGE SCALE GENOMIC DNA]</scope>
</reference>
<dbReference type="EMBL" id="BAABME010003795">
    <property type="protein sequence ID" value="GAA0160168.1"/>
    <property type="molecule type" value="Genomic_DNA"/>
</dbReference>
<organism evidence="1 2">
    <name type="scientific">Lithospermum erythrorhizon</name>
    <name type="common">Purple gromwell</name>
    <name type="synonym">Lithospermum officinale var. erythrorhizon</name>
    <dbReference type="NCBI Taxonomy" id="34254"/>
    <lineage>
        <taxon>Eukaryota</taxon>
        <taxon>Viridiplantae</taxon>
        <taxon>Streptophyta</taxon>
        <taxon>Embryophyta</taxon>
        <taxon>Tracheophyta</taxon>
        <taxon>Spermatophyta</taxon>
        <taxon>Magnoliopsida</taxon>
        <taxon>eudicotyledons</taxon>
        <taxon>Gunneridae</taxon>
        <taxon>Pentapetalae</taxon>
        <taxon>asterids</taxon>
        <taxon>lamiids</taxon>
        <taxon>Boraginales</taxon>
        <taxon>Boraginaceae</taxon>
        <taxon>Boraginoideae</taxon>
        <taxon>Lithospermeae</taxon>
        <taxon>Lithospermum</taxon>
    </lineage>
</organism>